<dbReference type="PANTHER" id="PTHR31595:SF57">
    <property type="entry name" value="OS04G0481900 PROTEIN"/>
    <property type="match status" value="1"/>
</dbReference>
<accession>A0A9W4XJP8</accession>
<evidence type="ECO:0000256" key="7">
    <source>
        <dbReference type="ARBA" id="ARBA00023136"/>
    </source>
</evidence>
<evidence type="ECO:0000259" key="9">
    <source>
        <dbReference type="Pfam" id="PF13813"/>
    </source>
</evidence>
<evidence type="ECO:0000256" key="1">
    <source>
        <dbReference type="ARBA" id="ARBA00004141"/>
    </source>
</evidence>
<feature type="transmembrane region" description="Helical" evidence="8">
    <location>
        <begin position="328"/>
        <end position="349"/>
    </location>
</feature>
<reference evidence="10" key="1">
    <citation type="submission" date="2023-01" db="EMBL/GenBank/DDBJ databases">
        <authorList>
            <person name="Van Ghelder C."/>
            <person name="Rancurel C."/>
        </authorList>
    </citation>
    <scope>NUCLEOTIDE SEQUENCE</scope>
    <source>
        <strain evidence="10">CNCM I-4278</strain>
    </source>
</reference>
<evidence type="ECO:0000256" key="5">
    <source>
        <dbReference type="ARBA" id="ARBA00022692"/>
    </source>
</evidence>
<evidence type="ECO:0000313" key="10">
    <source>
        <dbReference type="EMBL" id="CAI6334459.1"/>
    </source>
</evidence>
<feature type="transmembrane region" description="Helical" evidence="8">
    <location>
        <begin position="361"/>
        <end position="381"/>
    </location>
</feature>
<evidence type="ECO:0000256" key="6">
    <source>
        <dbReference type="ARBA" id="ARBA00022989"/>
    </source>
</evidence>
<keyword evidence="4" id="KW-0808">Transferase</keyword>
<dbReference type="InterPro" id="IPR044851">
    <property type="entry name" value="Wax_synthase"/>
</dbReference>
<evidence type="ECO:0000256" key="8">
    <source>
        <dbReference type="SAM" id="Phobius"/>
    </source>
</evidence>
<evidence type="ECO:0000256" key="3">
    <source>
        <dbReference type="ARBA" id="ARBA00007282"/>
    </source>
</evidence>
<dbReference type="GO" id="GO:0008374">
    <property type="term" value="F:O-acyltransferase activity"/>
    <property type="evidence" value="ECO:0007669"/>
    <property type="project" value="InterPro"/>
</dbReference>
<evidence type="ECO:0000256" key="4">
    <source>
        <dbReference type="ARBA" id="ARBA00022679"/>
    </source>
</evidence>
<proteinExistence type="inferred from homology"/>
<dbReference type="Pfam" id="PF13813">
    <property type="entry name" value="MBOAT_2"/>
    <property type="match status" value="1"/>
</dbReference>
<keyword evidence="5 8" id="KW-0812">Transmembrane</keyword>
<comment type="subcellular location">
    <subcellularLocation>
        <location evidence="1">Membrane</location>
        <topology evidence="1">Multi-pass membrane protein</topology>
    </subcellularLocation>
</comment>
<dbReference type="AlphaFoldDB" id="A0A9W4XJP8"/>
<comment type="caution">
    <text evidence="10">The sequence shown here is derived from an EMBL/GenBank/DDBJ whole genome shotgun (WGS) entry which is preliminary data.</text>
</comment>
<name>A0A9W4XJP8_9PLEO</name>
<dbReference type="OrthoDB" id="1077582at2759"/>
<dbReference type="InterPro" id="IPR032805">
    <property type="entry name" value="Wax_synthase_dom"/>
</dbReference>
<keyword evidence="7 8" id="KW-0472">Membrane</keyword>
<organism evidence="10 11">
    <name type="scientific">Periconia digitata</name>
    <dbReference type="NCBI Taxonomy" id="1303443"/>
    <lineage>
        <taxon>Eukaryota</taxon>
        <taxon>Fungi</taxon>
        <taxon>Dikarya</taxon>
        <taxon>Ascomycota</taxon>
        <taxon>Pezizomycotina</taxon>
        <taxon>Dothideomycetes</taxon>
        <taxon>Pleosporomycetidae</taxon>
        <taxon>Pleosporales</taxon>
        <taxon>Massarineae</taxon>
        <taxon>Periconiaceae</taxon>
        <taxon>Periconia</taxon>
    </lineage>
</organism>
<comment type="pathway">
    <text evidence="2">Secondary metabolite biosynthesis.</text>
</comment>
<dbReference type="GO" id="GO:0016020">
    <property type="term" value="C:membrane"/>
    <property type="evidence" value="ECO:0007669"/>
    <property type="project" value="UniProtKB-SubCell"/>
</dbReference>
<protein>
    <recommendedName>
        <fullName evidence="9">Wax synthase domain-containing protein</fullName>
    </recommendedName>
</protein>
<gene>
    <name evidence="10" type="ORF">PDIGIT_LOCUS7519</name>
</gene>
<dbReference type="EMBL" id="CAOQHR010000005">
    <property type="protein sequence ID" value="CAI6334459.1"/>
    <property type="molecule type" value="Genomic_DNA"/>
</dbReference>
<feature type="domain" description="Wax synthase" evidence="9">
    <location>
        <begin position="241"/>
        <end position="331"/>
    </location>
</feature>
<keyword evidence="11" id="KW-1185">Reference proteome</keyword>
<dbReference type="GO" id="GO:0006629">
    <property type="term" value="P:lipid metabolic process"/>
    <property type="evidence" value="ECO:0007669"/>
    <property type="project" value="InterPro"/>
</dbReference>
<dbReference type="Proteomes" id="UP001152607">
    <property type="component" value="Unassembled WGS sequence"/>
</dbReference>
<keyword evidence="6 8" id="KW-1133">Transmembrane helix</keyword>
<dbReference type="PANTHER" id="PTHR31595">
    <property type="entry name" value="LONG-CHAIN-ALCOHOL O-FATTY-ACYLTRANSFERASE 3-RELATED"/>
    <property type="match status" value="1"/>
</dbReference>
<sequence length="422" mass="48897">MQNDRYQANLTLREPTGSIVPHVALYAIQFVALASPSFKYRRLFFSSIIIALAIQAHLNPHFTNNVALAQPFTIAWSYYMATLAKLLFSANGPEAQYWRIDRPAAEARSFVGFGWRKLVWASMVVFNQRGVRWNHQVKNVPLIPQGQSKTKFLFWQAWQFVKCMMIADLLFELTRRWMFMLPDGSVGTVNSKYLSLQHPDWRWSFAKAFVFGSTPYFMLSMQYAQFAFVAVLLGLSKPEDWPSPFGKLSHATTVRDFWGSYWHQQLRHMLTQYSDAVATFFRIRKGTNMSSYTKLYTAFLISGTFHALSQLQMPSPINITAEERTRGFFLFFVWQMAAITLEDFVQWIVRTTRVPIFRGEGTWISTVVGWAWVTVVMWKGLPLVGDTFVRMRMGVDPLLPNSFSRGFVERWVPIPPPSFERM</sequence>
<comment type="similarity">
    <text evidence="3">Belongs to the wax synthase family.</text>
</comment>
<evidence type="ECO:0000313" key="11">
    <source>
        <dbReference type="Proteomes" id="UP001152607"/>
    </source>
</evidence>
<evidence type="ECO:0000256" key="2">
    <source>
        <dbReference type="ARBA" id="ARBA00005179"/>
    </source>
</evidence>